<reference evidence="6 7" key="1">
    <citation type="submission" date="2009-02" db="EMBL/GenBank/DDBJ databases">
        <title>The Genome Sequence of Oxalobacter formigenes OXCC13.</title>
        <authorList>
            <consortium name="The Broad Institute Genome Sequencing Platform"/>
            <person name="Ward D."/>
            <person name="Young S.K."/>
            <person name="Kodira C.D."/>
            <person name="Zeng Q."/>
            <person name="Koehrsen M."/>
            <person name="Alvarado L."/>
            <person name="Berlin A."/>
            <person name="Borenstein D."/>
            <person name="Chen Z."/>
            <person name="Engels R."/>
            <person name="Freedman E."/>
            <person name="Gellesch M."/>
            <person name="Goldberg J."/>
            <person name="Griggs A."/>
            <person name="Gujja S."/>
            <person name="Heiman D."/>
            <person name="Hepburn T."/>
            <person name="Howarth C."/>
            <person name="Jen D."/>
            <person name="Larson L."/>
            <person name="Lewis B."/>
            <person name="Mehta T."/>
            <person name="Park D."/>
            <person name="Pearson M."/>
            <person name="Roberts A."/>
            <person name="Saif S."/>
            <person name="Shea T."/>
            <person name="Shenoy N."/>
            <person name="Sisk P."/>
            <person name="Stolte C."/>
            <person name="Sykes S."/>
            <person name="Walk T."/>
            <person name="White J."/>
            <person name="Yandava C."/>
            <person name="Allison M.J."/>
            <person name="Lander E."/>
            <person name="Nusbaum C."/>
            <person name="Galagan J."/>
            <person name="Birren B."/>
        </authorList>
    </citation>
    <scope>NUCLEOTIDE SEQUENCE [LARGE SCALE GENOMIC DNA]</scope>
    <source>
        <strain evidence="6 7">OXCC13</strain>
    </source>
</reference>
<feature type="domain" description="HipA-like C-terminal" evidence="4">
    <location>
        <begin position="161"/>
        <end position="382"/>
    </location>
</feature>
<dbReference type="RefSeq" id="WP_005880634.1">
    <property type="nucleotide sequence ID" value="NZ_CP019430.1"/>
</dbReference>
<evidence type="ECO:0000313" key="7">
    <source>
        <dbReference type="Proteomes" id="UP000005089"/>
    </source>
</evidence>
<dbReference type="GO" id="GO:0004674">
    <property type="term" value="F:protein serine/threonine kinase activity"/>
    <property type="evidence" value="ECO:0007669"/>
    <property type="project" value="TreeGrafter"/>
</dbReference>
<dbReference type="STRING" id="847.BRW83_1258"/>
<dbReference type="eggNOG" id="COG3550">
    <property type="taxonomic scope" value="Bacteria"/>
</dbReference>
<dbReference type="PANTHER" id="PTHR37419:SF8">
    <property type="entry name" value="TOXIN YJJJ"/>
    <property type="match status" value="1"/>
</dbReference>
<dbReference type="GO" id="GO:0005829">
    <property type="term" value="C:cytosol"/>
    <property type="evidence" value="ECO:0007669"/>
    <property type="project" value="TreeGrafter"/>
</dbReference>
<dbReference type="AlphaFoldDB" id="C3X9J4"/>
<dbReference type="InterPro" id="IPR052028">
    <property type="entry name" value="HipA_Ser/Thr_kinase"/>
</dbReference>
<evidence type="ECO:0000256" key="1">
    <source>
        <dbReference type="ARBA" id="ARBA00010164"/>
    </source>
</evidence>
<keyword evidence="7" id="KW-1185">Reference proteome</keyword>
<name>C3X9J4_OXAFO</name>
<evidence type="ECO:0000313" key="6">
    <source>
        <dbReference type="EMBL" id="EEO29870.1"/>
    </source>
</evidence>
<comment type="similarity">
    <text evidence="1">Belongs to the HipA Ser/Thr kinase family.</text>
</comment>
<dbReference type="Pfam" id="PF07804">
    <property type="entry name" value="HipA_C"/>
    <property type="match status" value="1"/>
</dbReference>
<evidence type="ECO:0000259" key="5">
    <source>
        <dbReference type="Pfam" id="PF13657"/>
    </source>
</evidence>
<evidence type="ECO:0000256" key="2">
    <source>
        <dbReference type="ARBA" id="ARBA00022679"/>
    </source>
</evidence>
<dbReference type="EMBL" id="GG658170">
    <property type="protein sequence ID" value="EEO29870.1"/>
    <property type="molecule type" value="Genomic_DNA"/>
</dbReference>
<dbReference type="Pfam" id="PF13657">
    <property type="entry name" value="Couple_hipA"/>
    <property type="match status" value="1"/>
</dbReference>
<dbReference type="GeneID" id="77135140"/>
<organism evidence="6 7">
    <name type="scientific">Oxalobacter formigenes OXCC13</name>
    <dbReference type="NCBI Taxonomy" id="556269"/>
    <lineage>
        <taxon>Bacteria</taxon>
        <taxon>Pseudomonadati</taxon>
        <taxon>Pseudomonadota</taxon>
        <taxon>Betaproteobacteria</taxon>
        <taxon>Burkholderiales</taxon>
        <taxon>Oxalobacteraceae</taxon>
        <taxon>Oxalobacter</taxon>
    </lineage>
</organism>
<sequence>MQCTIEIFDRGQWQPCCIVETENPSAGSQSPSVLTYLPDYVENGSLPVSIHFPVRKEPYRLSHWPSFMLDMVPRGEGREYLLYECHIQEELATDWKLMLVGAINPIGNLRIAEANVFYRNFLSKKAPLWVNRGFTIKEILERSENFVEYLEEHGMLSAGTTSVQGKTPKFLMTQDKDGLWYADAALPDTRAARHFLVKLSRGRNLADWKILENETAYVRVAREMGLAVGELPKWQSDMLFIPRFDRTVTETGVIRHHQESIASLCQLADASERPSHNVALKTLRKFVSDPFATTVEYLKRDILNMAMGNIDNHPFNKAVRMLHGKIGLTPIFDFSPSYLLTDDIERSMEWMDKNGDILDNWNDILDSLDIPPEEMSAVLVEIDRFGRKLDSLQDIMTQQGVDEDIVDARYYGIQNLRSQLKN</sequence>
<keyword evidence="2" id="KW-0808">Transferase</keyword>
<gene>
    <name evidence="6" type="ORF">OFBG_00898</name>
</gene>
<dbReference type="Proteomes" id="UP000005089">
    <property type="component" value="Unassembled WGS sequence"/>
</dbReference>
<dbReference type="OrthoDB" id="9805913at2"/>
<dbReference type="InterPro" id="IPR012893">
    <property type="entry name" value="HipA-like_C"/>
</dbReference>
<dbReference type="HOGENOM" id="CLU_047711_0_0_4"/>
<accession>C3X9J4</accession>
<dbReference type="PANTHER" id="PTHR37419">
    <property type="entry name" value="SERINE/THREONINE-PROTEIN KINASE TOXIN HIPA"/>
    <property type="match status" value="1"/>
</dbReference>
<proteinExistence type="inferred from homology"/>
<feature type="domain" description="HipA N-terminal subdomain 1" evidence="5">
    <location>
        <begin position="32"/>
        <end position="109"/>
    </location>
</feature>
<evidence type="ECO:0000256" key="3">
    <source>
        <dbReference type="ARBA" id="ARBA00022777"/>
    </source>
</evidence>
<keyword evidence="3" id="KW-0418">Kinase</keyword>
<dbReference type="InterPro" id="IPR017508">
    <property type="entry name" value="HipA_N1"/>
</dbReference>
<evidence type="ECO:0000259" key="4">
    <source>
        <dbReference type="Pfam" id="PF07804"/>
    </source>
</evidence>
<protein>
    <submittedName>
        <fullName evidence="6">HipA-like N-terminal domain protein</fullName>
    </submittedName>
</protein>